<dbReference type="CDD" id="cd11648">
    <property type="entry name" value="RsmI"/>
    <property type="match status" value="1"/>
</dbReference>
<dbReference type="Proteomes" id="UP000239649">
    <property type="component" value="Unassembled WGS sequence"/>
</dbReference>
<dbReference type="InterPro" id="IPR018063">
    <property type="entry name" value="SAM_MeTrfase_RsmI_CS"/>
</dbReference>
<dbReference type="SUPFAM" id="SSF53790">
    <property type="entry name" value="Tetrapyrrole methylase"/>
    <property type="match status" value="1"/>
</dbReference>
<comment type="caution">
    <text evidence="8">The sequence shown here is derived from an EMBL/GenBank/DDBJ whole genome shotgun (WGS) entry which is preliminary data.</text>
</comment>
<dbReference type="GO" id="GO:0008168">
    <property type="term" value="F:methyltransferase activity"/>
    <property type="evidence" value="ECO:0007669"/>
    <property type="project" value="UniProtKB-KW"/>
</dbReference>
<evidence type="ECO:0000256" key="2">
    <source>
        <dbReference type="ARBA" id="ARBA00022552"/>
    </source>
</evidence>
<evidence type="ECO:0000256" key="5">
    <source>
        <dbReference type="ARBA" id="ARBA00022691"/>
    </source>
</evidence>
<dbReference type="STRING" id="554055.A0A2P6V6B4"/>
<evidence type="ECO:0000256" key="3">
    <source>
        <dbReference type="ARBA" id="ARBA00022603"/>
    </source>
</evidence>
<dbReference type="Gene3D" id="3.40.1010.10">
    <property type="entry name" value="Cobalt-precorrin-4 Transmethylase, Domain 1"/>
    <property type="match status" value="1"/>
</dbReference>
<dbReference type="OrthoDB" id="289942at2759"/>
<dbReference type="EMBL" id="LHPF02000025">
    <property type="protein sequence ID" value="PSC69621.1"/>
    <property type="molecule type" value="Genomic_DNA"/>
</dbReference>
<dbReference type="FunFam" id="3.40.1010.10:FF:000007">
    <property type="entry name" value="Ribosomal RNA small subunit methyltransferase I"/>
    <property type="match status" value="1"/>
</dbReference>
<dbReference type="GO" id="GO:0006364">
    <property type="term" value="P:rRNA processing"/>
    <property type="evidence" value="ECO:0007669"/>
    <property type="project" value="UniProtKB-KW"/>
</dbReference>
<organism evidence="8 9">
    <name type="scientific">Micractinium conductrix</name>
    <dbReference type="NCBI Taxonomy" id="554055"/>
    <lineage>
        <taxon>Eukaryota</taxon>
        <taxon>Viridiplantae</taxon>
        <taxon>Chlorophyta</taxon>
        <taxon>core chlorophytes</taxon>
        <taxon>Trebouxiophyceae</taxon>
        <taxon>Chlorellales</taxon>
        <taxon>Chlorellaceae</taxon>
        <taxon>Chlorella clade</taxon>
        <taxon>Micractinium</taxon>
    </lineage>
</organism>
<dbReference type="FunFam" id="3.30.950.10:FF:000002">
    <property type="entry name" value="Ribosomal RNA small subunit methyltransferase I"/>
    <property type="match status" value="1"/>
</dbReference>
<evidence type="ECO:0000256" key="6">
    <source>
        <dbReference type="SAM" id="MobiDB-lite"/>
    </source>
</evidence>
<dbReference type="InterPro" id="IPR035996">
    <property type="entry name" value="4pyrrol_Methylase_sf"/>
</dbReference>
<dbReference type="PANTHER" id="PTHR46111:SF1">
    <property type="entry name" value="RIBOSOMAL RNA SMALL SUBUNIT METHYLTRANSFERASE I"/>
    <property type="match status" value="1"/>
</dbReference>
<protein>
    <submittedName>
        <fullName evidence="8">Ribosomal RNA small subunit methyltransferase I</fullName>
    </submittedName>
</protein>
<sequence>MAAPLAWRAQQLTSLRAFRPAVQQWGRRSCAAQHATCRRSLAASSDGGDMAGGDGDGGGDGGSELEDDMSGLAAGYTLPPAASEQLDPGLYLVSTPIGNLEDITLRALRVLRGASLVLAEDTRHTRALLSHFGIRASLHSFHQHNERHKQALVLRQLQQGAAIALVSDAGTPAINDPGADLVAAAAAAGLPVIPVPGPSAVLAALVASGLPTAQFLYCGFTAPKSGARRKQLTPLAGQPATLIFFVSPHSLVAALADAAAVLGGQRRCCLARELTKRHEEFWRGTLEEALAEFSARGPRGEFVLLVEGAAAGGGGGGAAGGEAGEGQILEALRQAVAAGESPSSAAKSVAQQLGASRKLCYSLSLTLDGAEAGE</sequence>
<evidence type="ECO:0000259" key="7">
    <source>
        <dbReference type="Pfam" id="PF00590"/>
    </source>
</evidence>
<dbReference type="InterPro" id="IPR014777">
    <property type="entry name" value="4pyrrole_Mease_sub1"/>
</dbReference>
<dbReference type="NCBIfam" id="TIGR00096">
    <property type="entry name" value="16S rRNA (cytidine(1402)-2'-O)-methyltransferase"/>
    <property type="match status" value="1"/>
</dbReference>
<keyword evidence="1" id="KW-0963">Cytoplasm</keyword>
<dbReference type="PROSITE" id="PS01296">
    <property type="entry name" value="RSMI"/>
    <property type="match status" value="1"/>
</dbReference>
<dbReference type="GO" id="GO:0032259">
    <property type="term" value="P:methylation"/>
    <property type="evidence" value="ECO:0007669"/>
    <property type="project" value="UniProtKB-KW"/>
</dbReference>
<dbReference type="Gene3D" id="3.30.950.10">
    <property type="entry name" value="Methyltransferase, Cobalt-precorrin-4 Transmethylase, Domain 2"/>
    <property type="match status" value="1"/>
</dbReference>
<dbReference type="Pfam" id="PF00590">
    <property type="entry name" value="TP_methylase"/>
    <property type="match status" value="1"/>
</dbReference>
<accession>A0A2P6V6B4</accession>
<gene>
    <name evidence="8" type="ORF">C2E20_6829</name>
</gene>
<keyword evidence="3 8" id="KW-0489">Methyltransferase</keyword>
<evidence type="ECO:0000256" key="1">
    <source>
        <dbReference type="ARBA" id="ARBA00022490"/>
    </source>
</evidence>
<evidence type="ECO:0000313" key="8">
    <source>
        <dbReference type="EMBL" id="PSC69621.1"/>
    </source>
</evidence>
<dbReference type="InterPro" id="IPR000878">
    <property type="entry name" value="4pyrrol_Mease"/>
</dbReference>
<dbReference type="AlphaFoldDB" id="A0A2P6V6B4"/>
<dbReference type="InterPro" id="IPR014776">
    <property type="entry name" value="4pyrrole_Mease_sub2"/>
</dbReference>
<name>A0A2P6V6B4_9CHLO</name>
<dbReference type="HAMAP" id="MF_01877">
    <property type="entry name" value="16SrRNA_methyltr_I"/>
    <property type="match status" value="1"/>
</dbReference>
<feature type="domain" description="Tetrapyrrole methylase" evidence="7">
    <location>
        <begin position="90"/>
        <end position="289"/>
    </location>
</feature>
<keyword evidence="5" id="KW-0949">S-adenosyl-L-methionine</keyword>
<proteinExistence type="inferred from homology"/>
<evidence type="ECO:0000256" key="4">
    <source>
        <dbReference type="ARBA" id="ARBA00022679"/>
    </source>
</evidence>
<keyword evidence="9" id="KW-1185">Reference proteome</keyword>
<feature type="region of interest" description="Disordered" evidence="6">
    <location>
        <begin position="42"/>
        <end position="76"/>
    </location>
</feature>
<keyword evidence="4" id="KW-0808">Transferase</keyword>
<keyword evidence="2" id="KW-0698">rRNA processing</keyword>
<dbReference type="PANTHER" id="PTHR46111">
    <property type="entry name" value="RIBOSOMAL RNA SMALL SUBUNIT METHYLTRANSFERASE I"/>
    <property type="match status" value="1"/>
</dbReference>
<feature type="compositionally biased region" description="Gly residues" evidence="6">
    <location>
        <begin position="49"/>
        <end position="62"/>
    </location>
</feature>
<dbReference type="InterPro" id="IPR008189">
    <property type="entry name" value="rRNA_ssu_MeTfrase_I"/>
</dbReference>
<evidence type="ECO:0000313" key="9">
    <source>
        <dbReference type="Proteomes" id="UP000239649"/>
    </source>
</evidence>
<reference evidence="8 9" key="1">
    <citation type="journal article" date="2018" name="Plant J.">
        <title>Genome sequences of Chlorella sorokiniana UTEX 1602 and Micractinium conductrix SAG 241.80: implications to maltose excretion by a green alga.</title>
        <authorList>
            <person name="Arriola M.B."/>
            <person name="Velmurugan N."/>
            <person name="Zhang Y."/>
            <person name="Plunkett M.H."/>
            <person name="Hondzo H."/>
            <person name="Barney B.M."/>
        </authorList>
    </citation>
    <scope>NUCLEOTIDE SEQUENCE [LARGE SCALE GENOMIC DNA]</scope>
    <source>
        <strain evidence="8 9">SAG 241.80</strain>
    </source>
</reference>